<proteinExistence type="predicted"/>
<dbReference type="AlphaFoldDB" id="A0A2S6HFN2"/>
<name>A0A2S6HFN2_9GAMM</name>
<reference evidence="1 2" key="1">
    <citation type="submission" date="2018-02" db="EMBL/GenBank/DDBJ databases">
        <title>Subsurface microbial communities from deep shales in Ohio and West Virginia, USA.</title>
        <authorList>
            <person name="Wrighton K."/>
        </authorList>
    </citation>
    <scope>NUCLEOTIDE SEQUENCE [LARGE SCALE GENOMIC DNA]</scope>
    <source>
        <strain evidence="1 2">OWC-DMM</strain>
    </source>
</reference>
<dbReference type="RefSeq" id="WP_104428680.1">
    <property type="nucleotide sequence ID" value="NZ_PTIZ01000004.1"/>
</dbReference>
<protein>
    <submittedName>
        <fullName evidence="1">Uncharacterized protein</fullName>
    </submittedName>
</protein>
<evidence type="ECO:0000313" key="1">
    <source>
        <dbReference type="EMBL" id="PPK76191.1"/>
    </source>
</evidence>
<gene>
    <name evidence="1" type="ORF">B0F87_104283</name>
</gene>
<dbReference type="Proteomes" id="UP000240010">
    <property type="component" value="Unassembled WGS sequence"/>
</dbReference>
<accession>A0A2S6HFN2</accession>
<sequence length="70" mass="7966">MKTFLSFFRPAPFVKLAIAPEVLTALVEKGQIHATDFRCLDFGSKQIVWKIFLSLAKSKMNRLPIQLGKE</sequence>
<organism evidence="1 2">
    <name type="scientific">Methylobacter tundripaludum</name>
    <dbReference type="NCBI Taxonomy" id="173365"/>
    <lineage>
        <taxon>Bacteria</taxon>
        <taxon>Pseudomonadati</taxon>
        <taxon>Pseudomonadota</taxon>
        <taxon>Gammaproteobacteria</taxon>
        <taxon>Methylococcales</taxon>
        <taxon>Methylococcaceae</taxon>
        <taxon>Methylobacter</taxon>
    </lineage>
</organism>
<dbReference type="EMBL" id="PTIZ01000004">
    <property type="protein sequence ID" value="PPK76191.1"/>
    <property type="molecule type" value="Genomic_DNA"/>
</dbReference>
<comment type="caution">
    <text evidence="1">The sequence shown here is derived from an EMBL/GenBank/DDBJ whole genome shotgun (WGS) entry which is preliminary data.</text>
</comment>
<evidence type="ECO:0000313" key="2">
    <source>
        <dbReference type="Proteomes" id="UP000240010"/>
    </source>
</evidence>